<name>A0A9D4US93_ADICA</name>
<accession>A0A9D4US93</accession>
<keyword evidence="2" id="KW-1185">Reference proteome</keyword>
<comment type="caution">
    <text evidence="1">The sequence shown here is derived from an EMBL/GenBank/DDBJ whole genome shotgun (WGS) entry which is preliminary data.</text>
</comment>
<dbReference type="AlphaFoldDB" id="A0A9D4US93"/>
<organism evidence="1 2">
    <name type="scientific">Adiantum capillus-veneris</name>
    <name type="common">Maidenhair fern</name>
    <dbReference type="NCBI Taxonomy" id="13818"/>
    <lineage>
        <taxon>Eukaryota</taxon>
        <taxon>Viridiplantae</taxon>
        <taxon>Streptophyta</taxon>
        <taxon>Embryophyta</taxon>
        <taxon>Tracheophyta</taxon>
        <taxon>Polypodiopsida</taxon>
        <taxon>Polypodiidae</taxon>
        <taxon>Polypodiales</taxon>
        <taxon>Pteridineae</taxon>
        <taxon>Pteridaceae</taxon>
        <taxon>Vittarioideae</taxon>
        <taxon>Adiantum</taxon>
    </lineage>
</organism>
<dbReference type="EMBL" id="JABFUD020000012">
    <property type="protein sequence ID" value="KAI5072950.1"/>
    <property type="molecule type" value="Genomic_DNA"/>
</dbReference>
<feature type="non-terminal residue" evidence="1">
    <location>
        <position position="104"/>
    </location>
</feature>
<proteinExistence type="predicted"/>
<evidence type="ECO:0000313" key="1">
    <source>
        <dbReference type="EMBL" id="KAI5072950.1"/>
    </source>
</evidence>
<evidence type="ECO:0000313" key="2">
    <source>
        <dbReference type="Proteomes" id="UP000886520"/>
    </source>
</evidence>
<dbReference type="Proteomes" id="UP000886520">
    <property type="component" value="Chromosome 12"/>
</dbReference>
<protein>
    <submittedName>
        <fullName evidence="1">Uncharacterized protein</fullName>
    </submittedName>
</protein>
<reference evidence="1" key="1">
    <citation type="submission" date="2021-01" db="EMBL/GenBank/DDBJ databases">
        <title>Adiantum capillus-veneris genome.</title>
        <authorList>
            <person name="Fang Y."/>
            <person name="Liao Q."/>
        </authorList>
    </citation>
    <scope>NUCLEOTIDE SEQUENCE</scope>
    <source>
        <strain evidence="1">H3</strain>
        <tissue evidence="1">Leaf</tissue>
    </source>
</reference>
<gene>
    <name evidence="1" type="ORF">GOP47_0013056</name>
</gene>
<sequence>MQLPDLSLCPATPPLVLLLAIRTLAIHCPPPVLYRPSGLLEPSPHPCSTSSSRPPLLYVPTLSSQLPPNQHLHLLVPSYPRLPQPLSALDHLSSMLPLLALSSP</sequence>